<feature type="compositionally biased region" description="Low complexity" evidence="1">
    <location>
        <begin position="409"/>
        <end position="424"/>
    </location>
</feature>
<dbReference type="OrthoDB" id="10256743at2759"/>
<evidence type="ECO:0000256" key="1">
    <source>
        <dbReference type="SAM" id="MobiDB-lite"/>
    </source>
</evidence>
<feature type="compositionally biased region" description="Polar residues" evidence="1">
    <location>
        <begin position="305"/>
        <end position="314"/>
    </location>
</feature>
<proteinExistence type="predicted"/>
<accession>A0A5C3QKY1</accession>
<feature type="compositionally biased region" description="Basic residues" evidence="1">
    <location>
        <begin position="425"/>
        <end position="435"/>
    </location>
</feature>
<feature type="compositionally biased region" description="Polar residues" evidence="1">
    <location>
        <begin position="377"/>
        <end position="398"/>
    </location>
</feature>
<name>A0A5C3QKY1_9AGAR</name>
<feature type="region of interest" description="Disordered" evidence="1">
    <location>
        <begin position="375"/>
        <end position="456"/>
    </location>
</feature>
<protein>
    <recommendedName>
        <fullName evidence="4">R3H domain-containing protein</fullName>
    </recommendedName>
</protein>
<dbReference type="Proteomes" id="UP000305067">
    <property type="component" value="Unassembled WGS sequence"/>
</dbReference>
<evidence type="ECO:0000313" key="2">
    <source>
        <dbReference type="EMBL" id="TFL02432.1"/>
    </source>
</evidence>
<evidence type="ECO:0008006" key="4">
    <source>
        <dbReference type="Google" id="ProtNLM"/>
    </source>
</evidence>
<organism evidence="2 3">
    <name type="scientific">Pterulicium gracile</name>
    <dbReference type="NCBI Taxonomy" id="1884261"/>
    <lineage>
        <taxon>Eukaryota</taxon>
        <taxon>Fungi</taxon>
        <taxon>Dikarya</taxon>
        <taxon>Basidiomycota</taxon>
        <taxon>Agaricomycotina</taxon>
        <taxon>Agaricomycetes</taxon>
        <taxon>Agaricomycetidae</taxon>
        <taxon>Agaricales</taxon>
        <taxon>Pleurotineae</taxon>
        <taxon>Pterulaceae</taxon>
        <taxon>Pterulicium</taxon>
    </lineage>
</organism>
<dbReference type="AlphaFoldDB" id="A0A5C3QKY1"/>
<reference evidence="2 3" key="1">
    <citation type="journal article" date="2019" name="Nat. Ecol. Evol.">
        <title>Megaphylogeny resolves global patterns of mushroom evolution.</title>
        <authorList>
            <person name="Varga T."/>
            <person name="Krizsan K."/>
            <person name="Foldi C."/>
            <person name="Dima B."/>
            <person name="Sanchez-Garcia M."/>
            <person name="Sanchez-Ramirez S."/>
            <person name="Szollosi G.J."/>
            <person name="Szarkandi J.G."/>
            <person name="Papp V."/>
            <person name="Albert L."/>
            <person name="Andreopoulos W."/>
            <person name="Angelini C."/>
            <person name="Antonin V."/>
            <person name="Barry K.W."/>
            <person name="Bougher N.L."/>
            <person name="Buchanan P."/>
            <person name="Buyck B."/>
            <person name="Bense V."/>
            <person name="Catcheside P."/>
            <person name="Chovatia M."/>
            <person name="Cooper J."/>
            <person name="Damon W."/>
            <person name="Desjardin D."/>
            <person name="Finy P."/>
            <person name="Geml J."/>
            <person name="Haridas S."/>
            <person name="Hughes K."/>
            <person name="Justo A."/>
            <person name="Karasinski D."/>
            <person name="Kautmanova I."/>
            <person name="Kiss B."/>
            <person name="Kocsube S."/>
            <person name="Kotiranta H."/>
            <person name="LaButti K.M."/>
            <person name="Lechner B.E."/>
            <person name="Liimatainen K."/>
            <person name="Lipzen A."/>
            <person name="Lukacs Z."/>
            <person name="Mihaltcheva S."/>
            <person name="Morgado L.N."/>
            <person name="Niskanen T."/>
            <person name="Noordeloos M.E."/>
            <person name="Ohm R.A."/>
            <person name="Ortiz-Santana B."/>
            <person name="Ovrebo C."/>
            <person name="Racz N."/>
            <person name="Riley R."/>
            <person name="Savchenko A."/>
            <person name="Shiryaev A."/>
            <person name="Soop K."/>
            <person name="Spirin V."/>
            <person name="Szebenyi C."/>
            <person name="Tomsovsky M."/>
            <person name="Tulloss R.E."/>
            <person name="Uehling J."/>
            <person name="Grigoriev I.V."/>
            <person name="Vagvolgyi C."/>
            <person name="Papp T."/>
            <person name="Martin F.M."/>
            <person name="Miettinen O."/>
            <person name="Hibbett D.S."/>
            <person name="Nagy L.G."/>
        </authorList>
    </citation>
    <scope>NUCLEOTIDE SEQUENCE [LARGE SCALE GENOMIC DNA]</scope>
    <source>
        <strain evidence="2 3">CBS 309.79</strain>
    </source>
</reference>
<evidence type="ECO:0000313" key="3">
    <source>
        <dbReference type="Proteomes" id="UP000305067"/>
    </source>
</evidence>
<dbReference type="CDD" id="cd02325">
    <property type="entry name" value="R3H"/>
    <property type="match status" value="1"/>
</dbReference>
<gene>
    <name evidence="2" type="ORF">BDV98DRAFT_505858</name>
</gene>
<feature type="region of interest" description="Disordered" evidence="1">
    <location>
        <begin position="305"/>
        <end position="344"/>
    </location>
</feature>
<dbReference type="STRING" id="1884261.A0A5C3QKY1"/>
<keyword evidence="3" id="KW-1185">Reference proteome</keyword>
<sequence length="461" mass="50812">MPAEAPVPLSFPAILGNANLVQRLRDLSVNDHIVPVSATHVVPRKSKRGDNIGKRWTRRKDNAGLVGNPHTVAPSRQDWLLAHAEHKPTFPEPLPAYLPRTVKVPSVTAPPPLDPASANAGRFSIGIRGMRRELRKSGYRTQVLVREVEHEIMTWLEEGGVVLQPDLAEEIDPCSGPLIGQLEAIRQVARTPLKLVWKVEDPKDAFARYVIHCCARYYQVVSYSKDVDGQRLTYLLRPNVTRPDFTARATASLDTPPTTDLDQASSYSVLDSSDLLSDITSNASESEDDAQPRAETHLTTLQDIDETASLSSVEDSTRPREAGSDDWLVVHGDSDIEGGDEGGLYSDADLAQSVGSLHDLAPIPQLEAATGVLEADSGNQDPDATIQAHNPTPSSTVRRFSRADMSQYPTRRSTSSPSRSPARNSPRRLRARNRRNFNQAKPRHNQSQLEPGSSFYDYLFN</sequence>
<dbReference type="EMBL" id="ML178822">
    <property type="protein sequence ID" value="TFL02432.1"/>
    <property type="molecule type" value="Genomic_DNA"/>
</dbReference>